<evidence type="ECO:0000259" key="3">
    <source>
        <dbReference type="Pfam" id="PF20695"/>
    </source>
</evidence>
<dbReference type="EMBL" id="CP002116">
    <property type="protein sequence ID" value="ADK82078.1"/>
    <property type="molecule type" value="Genomic_DNA"/>
</dbReference>
<dbReference type="GO" id="GO:0016831">
    <property type="term" value="F:carboxy-lyase activity"/>
    <property type="evidence" value="ECO:0007669"/>
    <property type="project" value="InterPro"/>
</dbReference>
<dbReference type="OrthoDB" id="137510at2"/>
<dbReference type="Pfam" id="PF20696">
    <property type="entry name" value="UbiD_C"/>
    <property type="match status" value="1"/>
</dbReference>
<dbReference type="Pfam" id="PF20695">
    <property type="entry name" value="UbiD_N"/>
    <property type="match status" value="1"/>
</dbReference>
<dbReference type="SUPFAM" id="SSF143968">
    <property type="entry name" value="UbiD C-terminal domain-like"/>
    <property type="match status" value="1"/>
</dbReference>
<feature type="domain" description="3-octaprenyl-4-hydroxybenzoate carboxy-lyase-like N-terminal" evidence="3">
    <location>
        <begin position="11"/>
        <end position="85"/>
    </location>
</feature>
<dbReference type="Gene3D" id="3.40.1670.10">
    <property type="entry name" value="UbiD C-terminal domain-like"/>
    <property type="match status" value="1"/>
</dbReference>
<dbReference type="InterPro" id="IPR049383">
    <property type="entry name" value="UbiD-like_N"/>
</dbReference>
<dbReference type="PANTHER" id="PTHR30108">
    <property type="entry name" value="3-OCTAPRENYL-4-HYDROXYBENZOATE CARBOXY-LYASE-RELATED"/>
    <property type="match status" value="1"/>
</dbReference>
<dbReference type="RefSeq" id="WP_013255537.1">
    <property type="nucleotide sequence ID" value="NC_014364.1"/>
</dbReference>
<proteinExistence type="inferred from homology"/>
<dbReference type="InterPro" id="IPR049381">
    <property type="entry name" value="UbiD-like_C"/>
</dbReference>
<protein>
    <submittedName>
        <fullName evidence="5">UbiD family decarboxylase</fullName>
    </submittedName>
</protein>
<sequence>MGNIKDLRDFLSALKDAGQLAEIEREVDPVHEIGSVIATLEKERGPAALFRRVKGHTVPVAGGLLSDYAKIAVALECGQSDVTDRMEAVLDHPIAPREVKNAVCQEVVLTGDEVDLGKIPIPVHAPGDGGAFITAGVTVGRDIETGMQNLSFQRMHIKGPRKMGIMINEWRHLRDFLKKAEKKGQALPIAVAIGVDPVVMMAAGFRYDGDEAEIAGGLRGTALERVTCITSDIMVPAWSEYIIEGEILPGVREEEGPLAEFTGHYGLLWKSPVVEVKAVTHRRDPIWQTLNGGSFEHINLGNVLPREPLLRRHTRYVSKNVKAVHIPPYGSGFLALVQLEKSNEGEPKNVALAAMTAYVNIKNVIVVDSDVDIYNPAEVLWAVNNRVNPREDVFVIPNSQGHELDPCSDETGVQNKMGIDATLPANRKTLKRAVYPSVDLFRYMSE</sequence>
<feature type="domain" description="3-octaprenyl-4-hydroxybenzoate carboxy-lyase-like C-terminal" evidence="4">
    <location>
        <begin position="305"/>
        <end position="421"/>
    </location>
</feature>
<evidence type="ECO:0000259" key="2">
    <source>
        <dbReference type="Pfam" id="PF01977"/>
    </source>
</evidence>
<dbReference type="HOGENOM" id="CLU_023348_5_1_12"/>
<reference evidence="5 6" key="1">
    <citation type="journal article" date="2010" name="Stand. Genomic Sci.">
        <title>Complete genome sequence of Spirochaeta smaragdinae type strain (SEBR 4228).</title>
        <authorList>
            <person name="Mavromatis K."/>
            <person name="Yasawong M."/>
            <person name="Chertkov O."/>
            <person name="Lapidus A."/>
            <person name="Lucas S."/>
            <person name="Nolan M."/>
            <person name="Del Rio T.G."/>
            <person name="Tice H."/>
            <person name="Cheng J.F."/>
            <person name="Pitluck S."/>
            <person name="Liolios K."/>
            <person name="Ivanova N."/>
            <person name="Tapia R."/>
            <person name="Han C."/>
            <person name="Bruce D."/>
            <person name="Goodwin L."/>
            <person name="Pati A."/>
            <person name="Chen A."/>
            <person name="Palaniappan K."/>
            <person name="Land M."/>
            <person name="Hauser L."/>
            <person name="Chang Y.J."/>
            <person name="Jeffries C.D."/>
            <person name="Detter J.C."/>
            <person name="Rohde M."/>
            <person name="Brambilla E."/>
            <person name="Spring S."/>
            <person name="Goker M."/>
            <person name="Sikorski J."/>
            <person name="Woyke T."/>
            <person name="Bristow J."/>
            <person name="Eisen J.A."/>
            <person name="Markowitz V."/>
            <person name="Hugenholtz P."/>
            <person name="Klenk H.P."/>
            <person name="Kyrpides N.C."/>
        </authorList>
    </citation>
    <scope>NUCLEOTIDE SEQUENCE [LARGE SCALE GENOMIC DNA]</scope>
    <source>
        <strain evidence="6">DSM 11293 / JCM 15392 / SEBR 4228</strain>
    </source>
</reference>
<organism evidence="5 6">
    <name type="scientific">Sediminispirochaeta smaragdinae (strain DSM 11293 / JCM 15392 / SEBR 4228)</name>
    <name type="common">Spirochaeta smaragdinae</name>
    <dbReference type="NCBI Taxonomy" id="573413"/>
    <lineage>
        <taxon>Bacteria</taxon>
        <taxon>Pseudomonadati</taxon>
        <taxon>Spirochaetota</taxon>
        <taxon>Spirochaetia</taxon>
        <taxon>Spirochaetales</taxon>
        <taxon>Spirochaetaceae</taxon>
        <taxon>Sediminispirochaeta</taxon>
    </lineage>
</organism>
<dbReference type="SUPFAM" id="SSF50475">
    <property type="entry name" value="FMN-binding split barrel"/>
    <property type="match status" value="1"/>
</dbReference>
<evidence type="ECO:0000313" key="5">
    <source>
        <dbReference type="EMBL" id="ADK82078.1"/>
    </source>
</evidence>
<accession>E1R3V7</accession>
<dbReference type="Pfam" id="PF01977">
    <property type="entry name" value="UbiD"/>
    <property type="match status" value="1"/>
</dbReference>
<evidence type="ECO:0000256" key="1">
    <source>
        <dbReference type="ARBA" id="ARBA00010021"/>
    </source>
</evidence>
<comment type="similarity">
    <text evidence="1">Belongs to the UbiD family.</text>
</comment>
<keyword evidence="6" id="KW-1185">Reference proteome</keyword>
<dbReference type="InterPro" id="IPR002830">
    <property type="entry name" value="UbiD"/>
</dbReference>
<dbReference type="STRING" id="573413.Spirs_2976"/>
<dbReference type="Proteomes" id="UP000002318">
    <property type="component" value="Chromosome"/>
</dbReference>
<dbReference type="GO" id="GO:0005737">
    <property type="term" value="C:cytoplasm"/>
    <property type="evidence" value="ECO:0007669"/>
    <property type="project" value="TreeGrafter"/>
</dbReference>
<dbReference type="eggNOG" id="COG0043">
    <property type="taxonomic scope" value="Bacteria"/>
</dbReference>
<dbReference type="NCBIfam" id="TIGR00148">
    <property type="entry name" value="UbiD family decarboxylase"/>
    <property type="match status" value="1"/>
</dbReference>
<dbReference type="InterPro" id="IPR048304">
    <property type="entry name" value="UbiD_Rift_dom"/>
</dbReference>
<feature type="domain" description="3-octaprenyl-4-hydroxybenzoate carboxy-lyase-like Rift-related" evidence="2">
    <location>
        <begin position="98"/>
        <end position="293"/>
    </location>
</feature>
<dbReference type="AlphaFoldDB" id="E1R3V7"/>
<gene>
    <name evidence="5" type="ordered locus">Spirs_2976</name>
</gene>
<evidence type="ECO:0000313" key="6">
    <source>
        <dbReference type="Proteomes" id="UP000002318"/>
    </source>
</evidence>
<evidence type="ECO:0000259" key="4">
    <source>
        <dbReference type="Pfam" id="PF20696"/>
    </source>
</evidence>
<name>E1R3V7_SEDSS</name>
<dbReference type="PANTHER" id="PTHR30108:SF21">
    <property type="entry name" value="4-HYDROXYBENZOATE DECARBOXYLASE"/>
    <property type="match status" value="1"/>
</dbReference>
<dbReference type="KEGG" id="ssm:Spirs_2976"/>